<dbReference type="GO" id="GO:0006048">
    <property type="term" value="P:UDP-N-acetylglucosamine biosynthetic process"/>
    <property type="evidence" value="ECO:0007669"/>
    <property type="project" value="TreeGrafter"/>
</dbReference>
<dbReference type="InterPro" id="IPR039741">
    <property type="entry name" value="UDP-sugar_pyrophosphorylase"/>
</dbReference>
<sequence length="371" mass="38955">TFHCTHGLPLPPGAPSPPPPPLAAPAPASPPASTSRRAQPRPLRAPLTVPASPPSQQRVSTASLEHGPGPGPSAAEQQPRPHDQALAAEVARLSAARARLRAARTLGDKLRALDAEPRVAAFFGDASSRGVLGGLRPREAYLLKCLVAAGQDHVLGAELGWAGAGGHERHRNGGGGGSALREALYSLADLVGRWSEEGAADDEAGSGETELLLGRLLKFLGDIEEFYDCVGGIIGNVVAATDLTLMALAGIGLRHNKKLGFASCERRPGATEGVNVLIEKQNLDGLWEYGITCIEYTEFEKYGISEPTATNGSLQASYPANTNILYVDLQAAQEVGSRKNASCLPGIVLNLKKAVSYVDHLGFECRYLLSS</sequence>
<dbReference type="Gramene" id="AET1Gv20702500.2">
    <property type="protein sequence ID" value="AET1Gv20702500.2"/>
    <property type="gene ID" value="AET1Gv20702500"/>
</dbReference>
<organism evidence="2 3">
    <name type="scientific">Aegilops tauschii subsp. strangulata</name>
    <name type="common">Goatgrass</name>
    <dbReference type="NCBI Taxonomy" id="200361"/>
    <lineage>
        <taxon>Eukaryota</taxon>
        <taxon>Viridiplantae</taxon>
        <taxon>Streptophyta</taxon>
        <taxon>Embryophyta</taxon>
        <taxon>Tracheophyta</taxon>
        <taxon>Spermatophyta</taxon>
        <taxon>Magnoliopsida</taxon>
        <taxon>Liliopsida</taxon>
        <taxon>Poales</taxon>
        <taxon>Poaceae</taxon>
        <taxon>BOP clade</taxon>
        <taxon>Pooideae</taxon>
        <taxon>Triticodae</taxon>
        <taxon>Triticeae</taxon>
        <taxon>Triticinae</taxon>
        <taxon>Aegilops</taxon>
    </lineage>
</organism>
<feature type="compositionally biased region" description="Low complexity" evidence="1">
    <location>
        <begin position="31"/>
        <end position="47"/>
    </location>
</feature>
<accession>A0A452ZBK6</accession>
<evidence type="ECO:0000313" key="3">
    <source>
        <dbReference type="Proteomes" id="UP000015105"/>
    </source>
</evidence>
<dbReference type="EnsemblPlants" id="AET1Gv20702500.2">
    <property type="protein sequence ID" value="AET1Gv20702500.2"/>
    <property type="gene ID" value="AET1Gv20702500"/>
</dbReference>
<reference evidence="2" key="3">
    <citation type="journal article" date="2017" name="Nature">
        <title>Genome sequence of the progenitor of the wheat D genome Aegilops tauschii.</title>
        <authorList>
            <person name="Luo M.C."/>
            <person name="Gu Y.Q."/>
            <person name="Puiu D."/>
            <person name="Wang H."/>
            <person name="Twardziok S.O."/>
            <person name="Deal K.R."/>
            <person name="Huo N."/>
            <person name="Zhu T."/>
            <person name="Wang L."/>
            <person name="Wang Y."/>
            <person name="McGuire P.E."/>
            <person name="Liu S."/>
            <person name="Long H."/>
            <person name="Ramasamy R.K."/>
            <person name="Rodriguez J.C."/>
            <person name="Van S.L."/>
            <person name="Yuan L."/>
            <person name="Wang Z."/>
            <person name="Xia Z."/>
            <person name="Xiao L."/>
            <person name="Anderson O.D."/>
            <person name="Ouyang S."/>
            <person name="Liang Y."/>
            <person name="Zimin A.V."/>
            <person name="Pertea G."/>
            <person name="Qi P."/>
            <person name="Bennetzen J.L."/>
            <person name="Dai X."/>
            <person name="Dawson M.W."/>
            <person name="Muller H.G."/>
            <person name="Kugler K."/>
            <person name="Rivarola-Duarte L."/>
            <person name="Spannagl M."/>
            <person name="Mayer K.F.X."/>
            <person name="Lu F.H."/>
            <person name="Bevan M.W."/>
            <person name="Leroy P."/>
            <person name="Li P."/>
            <person name="You F.M."/>
            <person name="Sun Q."/>
            <person name="Liu Z."/>
            <person name="Lyons E."/>
            <person name="Wicker T."/>
            <person name="Salzberg S.L."/>
            <person name="Devos K.M."/>
            <person name="Dvorak J."/>
        </authorList>
    </citation>
    <scope>NUCLEOTIDE SEQUENCE [LARGE SCALE GENOMIC DNA]</scope>
    <source>
        <strain evidence="2">cv. AL8/78</strain>
    </source>
</reference>
<reference evidence="2" key="4">
    <citation type="submission" date="2019-03" db="UniProtKB">
        <authorList>
            <consortium name="EnsemblPlants"/>
        </authorList>
    </citation>
    <scope>IDENTIFICATION</scope>
</reference>
<reference evidence="3" key="1">
    <citation type="journal article" date="2014" name="Science">
        <title>Ancient hybridizations among the ancestral genomes of bread wheat.</title>
        <authorList>
            <consortium name="International Wheat Genome Sequencing Consortium,"/>
            <person name="Marcussen T."/>
            <person name="Sandve S.R."/>
            <person name="Heier L."/>
            <person name="Spannagl M."/>
            <person name="Pfeifer M."/>
            <person name="Jakobsen K.S."/>
            <person name="Wulff B.B."/>
            <person name="Steuernagel B."/>
            <person name="Mayer K.F."/>
            <person name="Olsen O.A."/>
        </authorList>
    </citation>
    <scope>NUCLEOTIDE SEQUENCE [LARGE SCALE GENOMIC DNA]</scope>
    <source>
        <strain evidence="3">cv. AL8/78</strain>
    </source>
</reference>
<dbReference type="InterPro" id="IPR029044">
    <property type="entry name" value="Nucleotide-diphossugar_trans"/>
</dbReference>
<feature type="compositionally biased region" description="Pro residues" evidence="1">
    <location>
        <begin position="9"/>
        <end position="30"/>
    </location>
</feature>
<evidence type="ECO:0000313" key="2">
    <source>
        <dbReference type="EnsemblPlants" id="AET1Gv20702500.2"/>
    </source>
</evidence>
<reference evidence="2" key="5">
    <citation type="journal article" date="2021" name="G3 (Bethesda)">
        <title>Aegilops tauschii genome assembly Aet v5.0 features greater sequence contiguity and improved annotation.</title>
        <authorList>
            <person name="Wang L."/>
            <person name="Zhu T."/>
            <person name="Rodriguez J.C."/>
            <person name="Deal K.R."/>
            <person name="Dubcovsky J."/>
            <person name="McGuire P.E."/>
            <person name="Lux T."/>
            <person name="Spannagl M."/>
            <person name="Mayer K.F.X."/>
            <person name="Baldrich P."/>
            <person name="Meyers B.C."/>
            <person name="Huo N."/>
            <person name="Gu Y.Q."/>
            <person name="Zhou H."/>
            <person name="Devos K.M."/>
            <person name="Bennetzen J.L."/>
            <person name="Unver T."/>
            <person name="Budak H."/>
            <person name="Gulick P.J."/>
            <person name="Galiba G."/>
            <person name="Kalapos B."/>
            <person name="Nelson D.R."/>
            <person name="Li P."/>
            <person name="You F.M."/>
            <person name="Luo M.C."/>
            <person name="Dvorak J."/>
        </authorList>
    </citation>
    <scope>NUCLEOTIDE SEQUENCE [LARGE SCALE GENOMIC DNA]</scope>
    <source>
        <strain evidence="2">cv. AL8/78</strain>
    </source>
</reference>
<dbReference type="PANTHER" id="PTHR11952:SF14">
    <property type="entry name" value="UTP--GLUCOSE-1-PHOSPHATE URIDYLYLTRANSFERASE 3, CHLOROPLASTIC"/>
    <property type="match status" value="1"/>
</dbReference>
<protein>
    <submittedName>
        <fullName evidence="2">Uncharacterized protein</fullName>
    </submittedName>
</protein>
<evidence type="ECO:0000256" key="1">
    <source>
        <dbReference type="SAM" id="MobiDB-lite"/>
    </source>
</evidence>
<dbReference type="PANTHER" id="PTHR11952">
    <property type="entry name" value="UDP- GLUCOSE PYROPHOSPHORYLASE"/>
    <property type="match status" value="1"/>
</dbReference>
<proteinExistence type="predicted"/>
<dbReference type="Gene3D" id="3.90.550.10">
    <property type="entry name" value="Spore Coat Polysaccharide Biosynthesis Protein SpsA, Chain A"/>
    <property type="match status" value="1"/>
</dbReference>
<reference evidence="3" key="2">
    <citation type="journal article" date="2017" name="Nat. Plants">
        <title>The Aegilops tauschii genome reveals multiple impacts of transposons.</title>
        <authorList>
            <person name="Zhao G."/>
            <person name="Zou C."/>
            <person name="Li K."/>
            <person name="Wang K."/>
            <person name="Li T."/>
            <person name="Gao L."/>
            <person name="Zhang X."/>
            <person name="Wang H."/>
            <person name="Yang Z."/>
            <person name="Liu X."/>
            <person name="Jiang W."/>
            <person name="Mao L."/>
            <person name="Kong X."/>
            <person name="Jiao Y."/>
            <person name="Jia J."/>
        </authorList>
    </citation>
    <scope>NUCLEOTIDE SEQUENCE [LARGE SCALE GENOMIC DNA]</scope>
    <source>
        <strain evidence="3">cv. AL8/78</strain>
    </source>
</reference>
<dbReference type="AlphaFoldDB" id="A0A452ZBK6"/>
<feature type="compositionally biased region" description="Polar residues" evidence="1">
    <location>
        <begin position="54"/>
        <end position="63"/>
    </location>
</feature>
<feature type="region of interest" description="Disordered" evidence="1">
    <location>
        <begin position="1"/>
        <end position="84"/>
    </location>
</feature>
<keyword evidence="3" id="KW-1185">Reference proteome</keyword>
<dbReference type="SUPFAM" id="SSF53448">
    <property type="entry name" value="Nucleotide-diphospho-sugar transferases"/>
    <property type="match status" value="1"/>
</dbReference>
<name>A0A452ZBK6_AEGTS</name>
<dbReference type="GO" id="GO:0003977">
    <property type="term" value="F:UDP-N-acetylglucosamine diphosphorylase activity"/>
    <property type="evidence" value="ECO:0007669"/>
    <property type="project" value="TreeGrafter"/>
</dbReference>
<dbReference type="Proteomes" id="UP000015105">
    <property type="component" value="Chromosome 1D"/>
</dbReference>